<sequence length="75" mass="8511">MNVRIFRTLASLYKEIHQEIKEEKIAVLARSIDYIRLQDESPAMKVTVSYKDQKGKRAGDGASLNSVTLTVDDVR</sequence>
<name>A0A830CI73_9LAMI</name>
<dbReference type="EMBL" id="BMAC01000507">
    <property type="protein sequence ID" value="GFP97932.1"/>
    <property type="molecule type" value="Genomic_DNA"/>
</dbReference>
<reference evidence="1" key="1">
    <citation type="submission" date="2020-07" db="EMBL/GenBank/DDBJ databases">
        <title>Ethylene signaling mediates host invasion by parasitic plants.</title>
        <authorList>
            <person name="Yoshida S."/>
        </authorList>
    </citation>
    <scope>NUCLEOTIDE SEQUENCE</scope>
    <source>
        <strain evidence="1">Okayama</strain>
    </source>
</reference>
<evidence type="ECO:0000313" key="1">
    <source>
        <dbReference type="EMBL" id="GFP97932.1"/>
    </source>
</evidence>
<gene>
    <name evidence="1" type="ORF">PHJA_001937300</name>
</gene>
<comment type="caution">
    <text evidence="1">The sequence shown here is derived from an EMBL/GenBank/DDBJ whole genome shotgun (WGS) entry which is preliminary data.</text>
</comment>
<dbReference type="Proteomes" id="UP000653305">
    <property type="component" value="Unassembled WGS sequence"/>
</dbReference>
<evidence type="ECO:0000313" key="2">
    <source>
        <dbReference type="Proteomes" id="UP000653305"/>
    </source>
</evidence>
<accession>A0A830CI73</accession>
<proteinExistence type="predicted"/>
<keyword evidence="2" id="KW-1185">Reference proteome</keyword>
<dbReference type="AlphaFoldDB" id="A0A830CI73"/>
<protein>
    <submittedName>
        <fullName evidence="1">Uncharacterized protein</fullName>
    </submittedName>
</protein>
<organism evidence="1 2">
    <name type="scientific">Phtheirospermum japonicum</name>
    <dbReference type="NCBI Taxonomy" id="374723"/>
    <lineage>
        <taxon>Eukaryota</taxon>
        <taxon>Viridiplantae</taxon>
        <taxon>Streptophyta</taxon>
        <taxon>Embryophyta</taxon>
        <taxon>Tracheophyta</taxon>
        <taxon>Spermatophyta</taxon>
        <taxon>Magnoliopsida</taxon>
        <taxon>eudicotyledons</taxon>
        <taxon>Gunneridae</taxon>
        <taxon>Pentapetalae</taxon>
        <taxon>asterids</taxon>
        <taxon>lamiids</taxon>
        <taxon>Lamiales</taxon>
        <taxon>Orobanchaceae</taxon>
        <taxon>Orobanchaceae incertae sedis</taxon>
        <taxon>Phtheirospermum</taxon>
    </lineage>
</organism>